<evidence type="ECO:0000313" key="1">
    <source>
        <dbReference type="EMBL" id="OLY82661.1"/>
    </source>
</evidence>
<proteinExistence type="predicted"/>
<comment type="caution">
    <text evidence="1">The sequence shown here is derived from an EMBL/GenBank/DDBJ whole genome shotgun (WGS) entry which is preliminary data.</text>
</comment>
<dbReference type="Proteomes" id="UP000187455">
    <property type="component" value="Unassembled WGS sequence"/>
</dbReference>
<name>A0A1R0H0I6_9FUNG</name>
<protein>
    <submittedName>
        <fullName evidence="1">Uncharacterized protein</fullName>
    </submittedName>
</protein>
<accession>A0A1R0H0I6</accession>
<evidence type="ECO:0000313" key="2">
    <source>
        <dbReference type="Proteomes" id="UP000187455"/>
    </source>
</evidence>
<dbReference type="AlphaFoldDB" id="A0A1R0H0I6"/>
<organism evidence="1 2">
    <name type="scientific">Smittium mucronatum</name>
    <dbReference type="NCBI Taxonomy" id="133383"/>
    <lineage>
        <taxon>Eukaryota</taxon>
        <taxon>Fungi</taxon>
        <taxon>Fungi incertae sedis</taxon>
        <taxon>Zoopagomycota</taxon>
        <taxon>Kickxellomycotina</taxon>
        <taxon>Harpellomycetes</taxon>
        <taxon>Harpellales</taxon>
        <taxon>Legeriomycetaceae</taxon>
        <taxon>Smittium</taxon>
    </lineage>
</organism>
<gene>
    <name evidence="1" type="ORF">AYI68_g3215</name>
</gene>
<keyword evidence="2" id="KW-1185">Reference proteome</keyword>
<reference evidence="1 2" key="1">
    <citation type="journal article" date="2016" name="Mol. Biol. Evol.">
        <title>Genome-Wide Survey of Gut Fungi (Harpellales) Reveals the First Horizontally Transferred Ubiquitin Gene from a Mosquito Host.</title>
        <authorList>
            <person name="Wang Y."/>
            <person name="White M.M."/>
            <person name="Kvist S."/>
            <person name="Moncalvo J.M."/>
        </authorList>
    </citation>
    <scope>NUCLEOTIDE SEQUENCE [LARGE SCALE GENOMIC DNA]</scope>
    <source>
        <strain evidence="1 2">ALG-7-W6</strain>
    </source>
</reference>
<sequence length="98" mass="10789">MVMRNHELIKSGAYPYWFAPKVETWREVDEDKDNPSIYMAGGPVMEDFVSSLLELSLSSGPNPRARFSPVIPTAEALQTLSVVSAGSNGRSLDMRSAQ</sequence>
<dbReference type="EMBL" id="LSSL01001338">
    <property type="protein sequence ID" value="OLY82661.1"/>
    <property type="molecule type" value="Genomic_DNA"/>
</dbReference>